<feature type="domain" description="Thioredoxin" evidence="6">
    <location>
        <begin position="260"/>
        <end position="398"/>
    </location>
</feature>
<dbReference type="InterPro" id="IPR017937">
    <property type="entry name" value="Thioredoxin_CS"/>
</dbReference>
<organism evidence="7 8">
    <name type="scientific">Pseudobacter ginsenosidimutans</name>
    <dbReference type="NCBI Taxonomy" id="661488"/>
    <lineage>
        <taxon>Bacteria</taxon>
        <taxon>Pseudomonadati</taxon>
        <taxon>Bacteroidota</taxon>
        <taxon>Chitinophagia</taxon>
        <taxon>Chitinophagales</taxon>
        <taxon>Chitinophagaceae</taxon>
        <taxon>Pseudobacter</taxon>
    </lineage>
</organism>
<dbReference type="GO" id="GO:0017004">
    <property type="term" value="P:cytochrome complex assembly"/>
    <property type="evidence" value="ECO:0007669"/>
    <property type="project" value="UniProtKB-KW"/>
</dbReference>
<dbReference type="PANTHER" id="PTHR42852:SF6">
    <property type="entry name" value="THIOL:DISULFIDE INTERCHANGE PROTEIN DSBE"/>
    <property type="match status" value="1"/>
</dbReference>
<keyword evidence="2" id="KW-0201">Cytochrome c-type biogenesis</keyword>
<dbReference type="PANTHER" id="PTHR42852">
    <property type="entry name" value="THIOL:DISULFIDE INTERCHANGE PROTEIN DSBE"/>
    <property type="match status" value="1"/>
</dbReference>
<dbReference type="GO" id="GO:0030313">
    <property type="term" value="C:cell envelope"/>
    <property type="evidence" value="ECO:0007669"/>
    <property type="project" value="UniProtKB-SubCell"/>
</dbReference>
<dbReference type="Gene3D" id="3.40.30.10">
    <property type="entry name" value="Glutaredoxin"/>
    <property type="match status" value="1"/>
</dbReference>
<sequence>MKRIIFLICCFVPVCSLVAQSHKYALQFELKDFSLSTLPSLIVVVGGKDKSILKEVSGKKMELWIDSIVDYPMNVRVLYYPDCTSEMRKDIEADRIPRPSASANLFITDAVNPVIVKRDTIFLLQQNILQKKYQQLQDDIMVRVNQFNERTGNQLHQAYMATESQQEKDSIERLHDNMFKINAGRPNLDSVIMPCIQNNLNNVISLHAMSSYITQCRFFKFDIPGQTFQSFLHSMPAQLRQLRFWKELDEITKVIKSGRSLIGQKAPAFINLKDSSGKVVQLEQLKGKIVFVDFWASWCAPCMAQVPQLKAAYQKVKNNTVEFVGISLDESVNSWKQAIRNSQLNWINLTDLKGTNGLTAIQYKALLIPYNLLIDKNGVVVKENIPIEALEKTIEELL</sequence>
<gene>
    <name evidence="7" type="ORF">EV199_4496</name>
</gene>
<dbReference type="PROSITE" id="PS51352">
    <property type="entry name" value="THIOREDOXIN_2"/>
    <property type="match status" value="1"/>
</dbReference>
<keyword evidence="4" id="KW-0676">Redox-active center</keyword>
<dbReference type="CDD" id="cd02966">
    <property type="entry name" value="TlpA_like_family"/>
    <property type="match status" value="1"/>
</dbReference>
<dbReference type="AlphaFoldDB" id="A0A4Q7MUL5"/>
<feature type="signal peptide" evidence="5">
    <location>
        <begin position="1"/>
        <end position="19"/>
    </location>
</feature>
<dbReference type="InterPro" id="IPR050553">
    <property type="entry name" value="Thioredoxin_ResA/DsbE_sf"/>
</dbReference>
<dbReference type="GO" id="GO:0016491">
    <property type="term" value="F:oxidoreductase activity"/>
    <property type="evidence" value="ECO:0007669"/>
    <property type="project" value="InterPro"/>
</dbReference>
<evidence type="ECO:0000256" key="3">
    <source>
        <dbReference type="ARBA" id="ARBA00023157"/>
    </source>
</evidence>
<dbReference type="OrthoDB" id="6399635at2"/>
<dbReference type="InterPro" id="IPR013766">
    <property type="entry name" value="Thioredoxin_domain"/>
</dbReference>
<dbReference type="EMBL" id="SGXA01000002">
    <property type="protein sequence ID" value="RZS72575.1"/>
    <property type="molecule type" value="Genomic_DNA"/>
</dbReference>
<keyword evidence="7" id="KW-0413">Isomerase</keyword>
<keyword evidence="5" id="KW-0732">Signal</keyword>
<evidence type="ECO:0000256" key="1">
    <source>
        <dbReference type="ARBA" id="ARBA00004196"/>
    </source>
</evidence>
<comment type="subcellular location">
    <subcellularLocation>
        <location evidence="1">Cell envelope</location>
    </subcellularLocation>
</comment>
<dbReference type="InterPro" id="IPR000866">
    <property type="entry name" value="AhpC/TSA"/>
</dbReference>
<comment type="caution">
    <text evidence="7">The sequence shown here is derived from an EMBL/GenBank/DDBJ whole genome shotgun (WGS) entry which is preliminary data.</text>
</comment>
<dbReference type="GO" id="GO:0016209">
    <property type="term" value="F:antioxidant activity"/>
    <property type="evidence" value="ECO:0007669"/>
    <property type="project" value="InterPro"/>
</dbReference>
<keyword evidence="3" id="KW-1015">Disulfide bond</keyword>
<dbReference type="Proteomes" id="UP000293874">
    <property type="component" value="Unassembled WGS sequence"/>
</dbReference>
<dbReference type="SUPFAM" id="SSF52833">
    <property type="entry name" value="Thioredoxin-like"/>
    <property type="match status" value="1"/>
</dbReference>
<feature type="chain" id="PRO_5020838121" evidence="5">
    <location>
        <begin position="20"/>
        <end position="398"/>
    </location>
</feature>
<dbReference type="Pfam" id="PF00578">
    <property type="entry name" value="AhpC-TSA"/>
    <property type="match status" value="1"/>
</dbReference>
<reference evidence="7 8" key="1">
    <citation type="submission" date="2019-02" db="EMBL/GenBank/DDBJ databases">
        <title>Genomic Encyclopedia of Type Strains, Phase IV (KMG-IV): sequencing the most valuable type-strain genomes for metagenomic binning, comparative biology and taxonomic classification.</title>
        <authorList>
            <person name="Goeker M."/>
        </authorList>
    </citation>
    <scope>NUCLEOTIDE SEQUENCE [LARGE SCALE GENOMIC DNA]</scope>
    <source>
        <strain evidence="7 8">DSM 18116</strain>
    </source>
</reference>
<evidence type="ECO:0000313" key="7">
    <source>
        <dbReference type="EMBL" id="RZS72575.1"/>
    </source>
</evidence>
<dbReference type="GO" id="GO:0016853">
    <property type="term" value="F:isomerase activity"/>
    <property type="evidence" value="ECO:0007669"/>
    <property type="project" value="UniProtKB-KW"/>
</dbReference>
<protein>
    <submittedName>
        <fullName evidence="7">Thiol-disulfide isomerase/thioredoxin</fullName>
    </submittedName>
</protein>
<evidence type="ECO:0000256" key="2">
    <source>
        <dbReference type="ARBA" id="ARBA00022748"/>
    </source>
</evidence>
<keyword evidence="8" id="KW-1185">Reference proteome</keyword>
<dbReference type="PROSITE" id="PS00194">
    <property type="entry name" value="THIOREDOXIN_1"/>
    <property type="match status" value="1"/>
</dbReference>
<evidence type="ECO:0000256" key="4">
    <source>
        <dbReference type="ARBA" id="ARBA00023284"/>
    </source>
</evidence>
<evidence type="ECO:0000256" key="5">
    <source>
        <dbReference type="SAM" id="SignalP"/>
    </source>
</evidence>
<dbReference type="InterPro" id="IPR036249">
    <property type="entry name" value="Thioredoxin-like_sf"/>
</dbReference>
<name>A0A4Q7MUL5_9BACT</name>
<evidence type="ECO:0000259" key="6">
    <source>
        <dbReference type="PROSITE" id="PS51352"/>
    </source>
</evidence>
<accession>A0A4Q7MUL5</accession>
<proteinExistence type="predicted"/>
<dbReference type="RefSeq" id="WP_130542973.1">
    <property type="nucleotide sequence ID" value="NZ_CP042431.1"/>
</dbReference>
<evidence type="ECO:0000313" key="8">
    <source>
        <dbReference type="Proteomes" id="UP000293874"/>
    </source>
</evidence>